<organism evidence="1 2">
    <name type="scientific">Flemingia macrophylla</name>
    <dbReference type="NCBI Taxonomy" id="520843"/>
    <lineage>
        <taxon>Eukaryota</taxon>
        <taxon>Viridiplantae</taxon>
        <taxon>Streptophyta</taxon>
        <taxon>Embryophyta</taxon>
        <taxon>Tracheophyta</taxon>
        <taxon>Spermatophyta</taxon>
        <taxon>Magnoliopsida</taxon>
        <taxon>eudicotyledons</taxon>
        <taxon>Gunneridae</taxon>
        <taxon>Pentapetalae</taxon>
        <taxon>rosids</taxon>
        <taxon>fabids</taxon>
        <taxon>Fabales</taxon>
        <taxon>Fabaceae</taxon>
        <taxon>Papilionoideae</taxon>
        <taxon>50 kb inversion clade</taxon>
        <taxon>NPAAA clade</taxon>
        <taxon>indigoferoid/millettioid clade</taxon>
        <taxon>Phaseoleae</taxon>
        <taxon>Flemingia</taxon>
    </lineage>
</organism>
<accession>A0ABD1MCJ4</accession>
<protein>
    <submittedName>
        <fullName evidence="1">Uncharacterized protein</fullName>
    </submittedName>
</protein>
<keyword evidence="2" id="KW-1185">Reference proteome</keyword>
<proteinExistence type="predicted"/>
<sequence length="134" mass="15194">MRIIVVKGNSFQKSPIQEYGKRATFASFVLQATNALPTLKHVSPKFFQPTSTLGSNRHHHYVNNLGKHGSEQHTTNDPYTPLWTTMKTYADLCTIYLPIMWSSESRLLRDDALHCDELLKEGIQDEGFGTLISL</sequence>
<gene>
    <name evidence="1" type="ORF">Fmac_014732</name>
</gene>
<comment type="caution">
    <text evidence="1">The sequence shown here is derived from an EMBL/GenBank/DDBJ whole genome shotgun (WGS) entry which is preliminary data.</text>
</comment>
<reference evidence="1 2" key="1">
    <citation type="submission" date="2024-08" db="EMBL/GenBank/DDBJ databases">
        <title>Insights into the chromosomal genome structure of Flemingia macrophylla.</title>
        <authorList>
            <person name="Ding Y."/>
            <person name="Zhao Y."/>
            <person name="Bi W."/>
            <person name="Wu M."/>
            <person name="Zhao G."/>
            <person name="Gong Y."/>
            <person name="Li W."/>
            <person name="Zhang P."/>
        </authorList>
    </citation>
    <scope>NUCLEOTIDE SEQUENCE [LARGE SCALE GENOMIC DNA]</scope>
    <source>
        <strain evidence="1">DYQJB</strain>
        <tissue evidence="1">Leaf</tissue>
    </source>
</reference>
<dbReference type="Proteomes" id="UP001603857">
    <property type="component" value="Unassembled WGS sequence"/>
</dbReference>
<dbReference type="EMBL" id="JBGMDY010000005">
    <property type="protein sequence ID" value="KAL2333519.1"/>
    <property type="molecule type" value="Genomic_DNA"/>
</dbReference>
<evidence type="ECO:0000313" key="1">
    <source>
        <dbReference type="EMBL" id="KAL2333519.1"/>
    </source>
</evidence>
<evidence type="ECO:0000313" key="2">
    <source>
        <dbReference type="Proteomes" id="UP001603857"/>
    </source>
</evidence>
<dbReference type="AlphaFoldDB" id="A0ABD1MCJ4"/>
<name>A0ABD1MCJ4_9FABA</name>